<name>A0A371R7M6_9PROT</name>
<keyword evidence="1" id="KW-0472">Membrane</keyword>
<feature type="transmembrane region" description="Helical" evidence="1">
    <location>
        <begin position="88"/>
        <end position="113"/>
    </location>
</feature>
<keyword evidence="3" id="KW-1185">Reference proteome</keyword>
<evidence type="ECO:0000313" key="2">
    <source>
        <dbReference type="EMBL" id="RFB01428.1"/>
    </source>
</evidence>
<keyword evidence="1" id="KW-0812">Transmembrane</keyword>
<gene>
    <name evidence="2" type="ORF">DX908_14140</name>
</gene>
<keyword evidence="1" id="KW-1133">Transmembrane helix</keyword>
<evidence type="ECO:0000256" key="1">
    <source>
        <dbReference type="SAM" id="Phobius"/>
    </source>
</evidence>
<proteinExistence type="predicted"/>
<accession>A0A371R7M6</accession>
<dbReference type="RefSeq" id="WP_116393144.1">
    <property type="nucleotide sequence ID" value="NZ_QUQO01000002.1"/>
</dbReference>
<reference evidence="2 3" key="1">
    <citation type="submission" date="2018-08" db="EMBL/GenBank/DDBJ databases">
        <title>Parvularcula sp. SM1705, isolated from surface water of the South Sea China.</title>
        <authorList>
            <person name="Sun L."/>
        </authorList>
    </citation>
    <scope>NUCLEOTIDE SEQUENCE [LARGE SCALE GENOMIC DNA]</scope>
    <source>
        <strain evidence="2 3">SM1705</strain>
    </source>
</reference>
<dbReference type="Proteomes" id="UP000264589">
    <property type="component" value="Unassembled WGS sequence"/>
</dbReference>
<sequence length="576" mass="62635">MSSDAGRTRITSAILDRLSGVEWTRGFLLTALLALSWWSTTQGLIGLITAANGYPGAATIITIGFAVAILTVLISWTLERLSSGQTGLLTPLFLFGYVLLTVISVGFGYGFYWKHIESHSAAQRAAEYEVDRLNRTFALAYGRLDESLSALDALATLSVERADQETSAGGTCGPETLAGPGPRYRLRTQDAATMTALRKRIAVQVGEGAEMTPGSLFALRAELSEQLGRLTPSAFASLDEEGTRRLLKETEQVMAETATRYEAFRTGPSVHSAVTLLEGRIDAGQAPMTDGDITFSCPDRELDIIMSQAVSALSALPELPEVALDVPLGPDATVAAFGKFANTMFAPFRGKSDAKLMAGRDYIPLGVAIAIDLFILILSLHGRKPARSIKDHPAYMEQSASIQHLMGDEDNKPPHEELLYHTFWWRGAYYLAIPSASRTSPEAYSSAQRLTLAAMVLADAGLLTPLNQSYSGGQWREKLPERQHHDASRPLPTDYHLYRYKKNSLARMTALLTHGKADNSVRAETPDTISTVRKAAPLPAEVGGSRKPAAEQRIAGLMSNGNAWVKRRSIDRRPKK</sequence>
<dbReference type="OrthoDB" id="7927296at2"/>
<protein>
    <submittedName>
        <fullName evidence="2">Uncharacterized protein</fullName>
    </submittedName>
</protein>
<feature type="transmembrane region" description="Helical" evidence="1">
    <location>
        <begin position="57"/>
        <end position="76"/>
    </location>
</feature>
<dbReference type="InParanoid" id="A0A371R7M6"/>
<dbReference type="EMBL" id="QUQO01000002">
    <property type="protein sequence ID" value="RFB01428.1"/>
    <property type="molecule type" value="Genomic_DNA"/>
</dbReference>
<evidence type="ECO:0000313" key="3">
    <source>
        <dbReference type="Proteomes" id="UP000264589"/>
    </source>
</evidence>
<comment type="caution">
    <text evidence="2">The sequence shown here is derived from an EMBL/GenBank/DDBJ whole genome shotgun (WGS) entry which is preliminary data.</text>
</comment>
<feature type="transmembrane region" description="Helical" evidence="1">
    <location>
        <begin position="27"/>
        <end position="51"/>
    </location>
</feature>
<organism evidence="2 3">
    <name type="scientific">Parvularcula marina</name>
    <dbReference type="NCBI Taxonomy" id="2292771"/>
    <lineage>
        <taxon>Bacteria</taxon>
        <taxon>Pseudomonadati</taxon>
        <taxon>Pseudomonadota</taxon>
        <taxon>Alphaproteobacteria</taxon>
        <taxon>Parvularculales</taxon>
        <taxon>Parvularculaceae</taxon>
        <taxon>Parvularcula</taxon>
    </lineage>
</organism>
<dbReference type="AlphaFoldDB" id="A0A371R7M6"/>